<protein>
    <submittedName>
        <fullName evidence="5">TetR/AcrR family transcriptional regulator</fullName>
    </submittedName>
</protein>
<dbReference type="InterPro" id="IPR001647">
    <property type="entry name" value="HTH_TetR"/>
</dbReference>
<dbReference type="SUPFAM" id="SSF46689">
    <property type="entry name" value="Homeodomain-like"/>
    <property type="match status" value="1"/>
</dbReference>
<dbReference type="InterPro" id="IPR050109">
    <property type="entry name" value="HTH-type_TetR-like_transc_reg"/>
</dbReference>
<evidence type="ECO:0000259" key="4">
    <source>
        <dbReference type="PROSITE" id="PS50977"/>
    </source>
</evidence>
<dbReference type="RefSeq" id="WP_306305421.1">
    <property type="nucleotide sequence ID" value="NZ_JBIAQY010000006.1"/>
</dbReference>
<dbReference type="PANTHER" id="PTHR30055">
    <property type="entry name" value="HTH-TYPE TRANSCRIPTIONAL REGULATOR RUTR"/>
    <property type="match status" value="1"/>
</dbReference>
<dbReference type="PRINTS" id="PR00455">
    <property type="entry name" value="HTHTETR"/>
</dbReference>
<feature type="compositionally biased region" description="Basic and acidic residues" evidence="3">
    <location>
        <begin position="14"/>
        <end position="23"/>
    </location>
</feature>
<organism evidence="5 6">
    <name type="scientific">Nocardia jiangxiensis</name>
    <dbReference type="NCBI Taxonomy" id="282685"/>
    <lineage>
        <taxon>Bacteria</taxon>
        <taxon>Bacillati</taxon>
        <taxon>Actinomycetota</taxon>
        <taxon>Actinomycetes</taxon>
        <taxon>Mycobacteriales</taxon>
        <taxon>Nocardiaceae</taxon>
        <taxon>Nocardia</taxon>
    </lineage>
</organism>
<keyword evidence="6" id="KW-1185">Reference proteome</keyword>
<dbReference type="Proteomes" id="UP001601992">
    <property type="component" value="Unassembled WGS sequence"/>
</dbReference>
<feature type="region of interest" description="Disordered" evidence="3">
    <location>
        <begin position="261"/>
        <end position="290"/>
    </location>
</feature>
<feature type="domain" description="HTH tetR-type" evidence="4">
    <location>
        <begin position="22"/>
        <end position="82"/>
    </location>
</feature>
<dbReference type="InterPro" id="IPR009057">
    <property type="entry name" value="Homeodomain-like_sf"/>
</dbReference>
<evidence type="ECO:0000313" key="6">
    <source>
        <dbReference type="Proteomes" id="UP001601992"/>
    </source>
</evidence>
<accession>A0ABW6S1F0</accession>
<evidence type="ECO:0000256" key="1">
    <source>
        <dbReference type="ARBA" id="ARBA00023125"/>
    </source>
</evidence>
<evidence type="ECO:0000256" key="2">
    <source>
        <dbReference type="PROSITE-ProRule" id="PRU00335"/>
    </source>
</evidence>
<dbReference type="Pfam" id="PF00440">
    <property type="entry name" value="TetR_N"/>
    <property type="match status" value="1"/>
</dbReference>
<name>A0ABW6S1F0_9NOCA</name>
<feature type="compositionally biased region" description="Polar residues" evidence="3">
    <location>
        <begin position="278"/>
        <end position="290"/>
    </location>
</feature>
<proteinExistence type="predicted"/>
<dbReference type="SUPFAM" id="SSF48498">
    <property type="entry name" value="Tetracyclin repressor-like, C-terminal domain"/>
    <property type="match status" value="1"/>
</dbReference>
<dbReference type="EMBL" id="JBIAQY010000006">
    <property type="protein sequence ID" value="MFF3570069.1"/>
    <property type="molecule type" value="Genomic_DNA"/>
</dbReference>
<dbReference type="Gene3D" id="1.10.357.10">
    <property type="entry name" value="Tetracycline Repressor, domain 2"/>
    <property type="match status" value="1"/>
</dbReference>
<dbReference type="PANTHER" id="PTHR30055:SF220">
    <property type="entry name" value="TETR-FAMILY REGULATORY PROTEIN"/>
    <property type="match status" value="1"/>
</dbReference>
<dbReference type="PROSITE" id="PS50977">
    <property type="entry name" value="HTH_TETR_2"/>
    <property type="match status" value="1"/>
</dbReference>
<reference evidence="5 6" key="1">
    <citation type="submission" date="2024-10" db="EMBL/GenBank/DDBJ databases">
        <title>The Natural Products Discovery Center: Release of the First 8490 Sequenced Strains for Exploring Actinobacteria Biosynthetic Diversity.</title>
        <authorList>
            <person name="Kalkreuter E."/>
            <person name="Kautsar S.A."/>
            <person name="Yang D."/>
            <person name="Bader C.D."/>
            <person name="Teijaro C.N."/>
            <person name="Fluegel L."/>
            <person name="Davis C.M."/>
            <person name="Simpson J.R."/>
            <person name="Lauterbach L."/>
            <person name="Steele A.D."/>
            <person name="Gui C."/>
            <person name="Meng S."/>
            <person name="Li G."/>
            <person name="Viehrig K."/>
            <person name="Ye F."/>
            <person name="Su P."/>
            <person name="Kiefer A.F."/>
            <person name="Nichols A."/>
            <person name="Cepeda A.J."/>
            <person name="Yan W."/>
            <person name="Fan B."/>
            <person name="Jiang Y."/>
            <person name="Adhikari A."/>
            <person name="Zheng C.-J."/>
            <person name="Schuster L."/>
            <person name="Cowan T.M."/>
            <person name="Smanski M.J."/>
            <person name="Chevrette M.G."/>
            <person name="De Carvalho L.P.S."/>
            <person name="Shen B."/>
        </authorList>
    </citation>
    <scope>NUCLEOTIDE SEQUENCE [LARGE SCALE GENOMIC DNA]</scope>
    <source>
        <strain evidence="5 6">NPDC002593</strain>
    </source>
</reference>
<comment type="caution">
    <text evidence="5">The sequence shown here is derived from an EMBL/GenBank/DDBJ whole genome shotgun (WGS) entry which is preliminary data.</text>
</comment>
<dbReference type="InterPro" id="IPR036271">
    <property type="entry name" value="Tet_transcr_reg_TetR-rel_C_sf"/>
</dbReference>
<feature type="DNA-binding region" description="H-T-H motif" evidence="2">
    <location>
        <begin position="45"/>
        <end position="64"/>
    </location>
</feature>
<evidence type="ECO:0000256" key="3">
    <source>
        <dbReference type="SAM" id="MobiDB-lite"/>
    </source>
</evidence>
<feature type="region of interest" description="Disordered" evidence="3">
    <location>
        <begin position="1"/>
        <end position="23"/>
    </location>
</feature>
<evidence type="ECO:0000313" key="5">
    <source>
        <dbReference type="EMBL" id="MFF3570069.1"/>
    </source>
</evidence>
<gene>
    <name evidence="5" type="ORF">ACFYXQ_20020</name>
</gene>
<sequence length="290" mass="31358">MSTSFRYHRYMPPNDRRSGGSDDQREHILSAAVKLLATAGPSGLSTRAVATAAGIQTPTLYRLFTDKDGLLDAVASFGFESYLAEKRAFEPSEDPIDDLRRGWDVHVSFGLANPAIYTLMYGDIRPGRQPAAATENRAILRGMLERANAQGLLRVPVEAAAVAIEASTTGAVLLLLAQPEEARHAQLIRPLRDIVLDALTEQATLRADDRSPVADRTQSLLGIITPAGNADPVTDAGFSVFEAGLLREWLTRLNEAYRSAGSNNQHLDSRGQLAFRGSANTETTGSDRAQ</sequence>
<keyword evidence="1 2" id="KW-0238">DNA-binding</keyword>